<sequence>MAASGVLLPVCVDLTCKRPLLPLFTDSHPVFYYAVGSDVYSVHREHVGFFDYVCQCEDARSFEQLMFAYASKYVEGAASLMSGAAAKPKNDADAKPTKKVGVTIADVFKILNVTQTGEDDDYRLLVGAIDHARATGAASQMINDQLMQENPAEFKTQWGDLAWVLLSTAAEKLSRKFAPTDKDHPMLVAMCAAIMGSCEANFLAMDTVASIFKPLIVPVRAINTKKRKGYVGADVYKGLKTLPVMTWAAPSDATSGCCDFETWMTFLGPNRPHVFNKKGRPTLAEESVYTLVQSPHYVASVQNLIEASLVRSSGISYDMLNFKHDKSDMGAMSTILLNGLLQDMYLARQSNNIVWLKDMKHNFFEPSEFSLPDGQVPANPKSGKSWGKACYTQIKGLGGPGGPSHSWQSVELMSGNQPRLQEALQYMTKMAVSATNGMASKVFNTKFCDSVERSVVVTGTITQASFNACSEKAMYLEGKDEFKIADINPDTLKNLKYKLGMRIETAPCSVLNPCMVFKFCCCVEYLHILFAALRGSGDTGVPLQAYDDLTSLRTDGLEFRANELRDMVCGVEKNSYEPACSICPKDETNLTACVGFSGYIPRTTGFRCSVTKPLPANANAASAAKPDVFPWCEKMVASASPAKLNTYSQRIKDIADHKMYTMITSAMADSPKPLMYMRPAMYTMTGVPLNYEAFLNDKYKRAPCFPKINFDYFCSAGQNGKRYVRCVWPDERNNGKPGPVMTLLNPNTIYSQAYMDGNKRDSGVQQVQLSERVSDAIMMLQQNKSFSSEDLDDYGLDADSRQTVIDILTKAGVEYKGNATQEARLSRKRSAADDDDDEDAGEEAAGGSKVRQQQQPPPEKKQRKSAADFLENFLNGSDY</sequence>
<feature type="compositionally biased region" description="Low complexity" evidence="1">
    <location>
        <begin position="843"/>
        <end position="854"/>
    </location>
</feature>
<gene>
    <name evidence="3" type="ORF">CyHV2_ORF88</name>
</gene>
<name>A0A0E3T5I0_CYHV2</name>
<evidence type="ECO:0000256" key="1">
    <source>
        <dbReference type="SAM" id="MobiDB-lite"/>
    </source>
</evidence>
<evidence type="ECO:0000313" key="4">
    <source>
        <dbReference type="Proteomes" id="UP000126788"/>
    </source>
</evidence>
<evidence type="ECO:0000313" key="3">
    <source>
        <dbReference type="EMBL" id="AMB21657.1"/>
    </source>
</evidence>
<accession>A0A0E3T5I0</accession>
<feature type="region of interest" description="Disordered" evidence="1">
    <location>
        <begin position="820"/>
        <end position="867"/>
    </location>
</feature>
<protein>
    <submittedName>
        <fullName evidence="3">ORF88</fullName>
    </submittedName>
</protein>
<dbReference type="OrthoDB" id="2690at10239"/>
<evidence type="ECO:0000313" key="5">
    <source>
        <dbReference type="Proteomes" id="UP000142765"/>
    </source>
</evidence>
<dbReference type="EMBL" id="KT387800">
    <property type="protein sequence ID" value="AMB21657.1"/>
    <property type="molecule type" value="Genomic_DNA"/>
</dbReference>
<dbReference type="Proteomes" id="UP000142765">
    <property type="component" value="Segment"/>
</dbReference>
<evidence type="ECO:0000313" key="2">
    <source>
        <dbReference type="EMBL" id="AKC02034.1"/>
    </source>
</evidence>
<reference evidence="4" key="3">
    <citation type="journal article" date="2022" name="Can. J. Microbiol.">
        <title>Characterization and Prevalence of A New Fatal Genotype CyHV-2 in Mainland China.</title>
        <authorList>
            <person name="Li L."/>
            <person name="Luo Y."/>
            <person name="Gao Z."/>
            <person name="Huang J."/>
            <person name="Zheng X."/>
            <person name="Nie H."/>
            <person name="Zhang J."/>
            <person name="Lin L."/>
            <person name="Yuan J."/>
        </authorList>
    </citation>
    <scope>NUCLEOTIDE SEQUENCE [LARGE SCALE GENOMIC DNA]</scope>
</reference>
<feature type="compositionally biased region" description="Acidic residues" evidence="1">
    <location>
        <begin position="833"/>
        <end position="842"/>
    </location>
</feature>
<reference evidence="3 5" key="2">
    <citation type="submission" date="2015-08" db="EMBL/GenBank/DDBJ databases">
        <authorList>
            <person name="Babu N.S."/>
            <person name="Beckwith C.J."/>
            <person name="Beseler K.G."/>
            <person name="Brison A."/>
            <person name="Carone J.V."/>
            <person name="Caskin T.P."/>
            <person name="Diamond M."/>
            <person name="Durham M.E."/>
            <person name="Foxe J.M."/>
            <person name="Go M."/>
            <person name="Henderson B.A."/>
            <person name="Jones I.B."/>
            <person name="McGettigan J.A."/>
            <person name="Micheletti S.J."/>
            <person name="Nasrallah M.E."/>
            <person name="Ortiz D."/>
            <person name="Piller C.R."/>
            <person name="Privatt S.R."/>
            <person name="Schneider S.L."/>
            <person name="Sharp S."/>
            <person name="Smith T.C."/>
            <person name="Stanton J.D."/>
            <person name="Ullery H.E."/>
            <person name="Wilson R.J."/>
            <person name="Serrano M.G."/>
            <person name="Buck G."/>
            <person name="Lee V."/>
            <person name="Wang Y."/>
            <person name="Carvalho R."/>
            <person name="Voegtly L."/>
            <person name="Shi R."/>
            <person name="Duckworth R."/>
            <person name="Johnson A."/>
            <person name="Loviza R."/>
            <person name="Walstead R."/>
            <person name="Shah Z."/>
            <person name="Kiflezghi M."/>
            <person name="Wade K."/>
            <person name="Ball S.L."/>
            <person name="Bradley K.W."/>
            <person name="Asai D.J."/>
            <person name="Bowman C.A."/>
            <person name="Russell D.A."/>
            <person name="Pope W.H."/>
            <person name="Jacobs-Sera D."/>
            <person name="Hendrix R.W."/>
            <person name="Hatfull G.F."/>
        </authorList>
    </citation>
    <scope>NUCLEOTIDE SEQUENCE [LARGE SCALE GENOMIC DNA]</scope>
    <source>
        <strain evidence="3">SY</strain>
    </source>
</reference>
<reference evidence="2" key="1">
    <citation type="journal article" date="2015" name="Can. J. Microbiol.">
        <title>Characterization and Prevalence of A New Fatal Genotype CyHV-2 in Mainland China.</title>
        <authorList>
            <person name="Li L."/>
            <person name="Luo Y."/>
            <person name="Gao Z."/>
            <person name="Huang J."/>
            <person name="Zheng X."/>
            <person name="Nie H."/>
            <person name="Zhang J."/>
            <person name="Lin L."/>
            <person name="Yuan J."/>
        </authorList>
    </citation>
    <scope>NUCLEOTIDE SEQUENCE [LARGE SCALE GENOMIC DNA]</scope>
    <source>
        <strain evidence="2">SY-C1</strain>
    </source>
</reference>
<proteinExistence type="predicted"/>
<dbReference type="Proteomes" id="UP000126788">
    <property type="component" value="Genome"/>
</dbReference>
<organism evidence="2 4">
    <name type="scientific">Cyprinid herpesvirus 2</name>
    <name type="common">CyHV-2</name>
    <dbReference type="NCBI Taxonomy" id="317878"/>
    <lineage>
        <taxon>Viruses</taxon>
        <taxon>Duplodnaviria</taxon>
        <taxon>Heunggongvirae</taxon>
        <taxon>Peploviricota</taxon>
        <taxon>Herviviricetes</taxon>
        <taxon>Herpesvirales</taxon>
        <taxon>Alloherpesviridae</taxon>
        <taxon>Cyvirus</taxon>
        <taxon>Cyvirus cyprinidallo2</taxon>
    </lineage>
</organism>
<dbReference type="EMBL" id="KM200722">
    <property type="protein sequence ID" value="AKC02034.1"/>
    <property type="molecule type" value="Genomic_DNA"/>
</dbReference>